<evidence type="ECO:0000256" key="2">
    <source>
        <dbReference type="ARBA" id="ARBA00023125"/>
    </source>
</evidence>
<feature type="domain" description="HTH araC/xylS-type" evidence="4">
    <location>
        <begin position="6"/>
        <end position="104"/>
    </location>
</feature>
<dbReference type="GO" id="GO:0003700">
    <property type="term" value="F:DNA-binding transcription factor activity"/>
    <property type="evidence" value="ECO:0007669"/>
    <property type="project" value="InterPro"/>
</dbReference>
<keyword evidence="3" id="KW-0804">Transcription</keyword>
<evidence type="ECO:0000256" key="3">
    <source>
        <dbReference type="ARBA" id="ARBA00023163"/>
    </source>
</evidence>
<comment type="caution">
    <text evidence="5">The sequence shown here is derived from an EMBL/GenBank/DDBJ whole genome shotgun (WGS) entry which is preliminary data.</text>
</comment>
<evidence type="ECO:0000313" key="6">
    <source>
        <dbReference type="Proteomes" id="UP000675781"/>
    </source>
</evidence>
<dbReference type="Gene3D" id="1.10.10.60">
    <property type="entry name" value="Homeodomain-like"/>
    <property type="match status" value="2"/>
</dbReference>
<dbReference type="SMART" id="SM00342">
    <property type="entry name" value="HTH_ARAC"/>
    <property type="match status" value="1"/>
</dbReference>
<organism evidence="5 6">
    <name type="scientific">Actinospica durhamensis</name>
    <dbReference type="NCBI Taxonomy" id="1508375"/>
    <lineage>
        <taxon>Bacteria</taxon>
        <taxon>Bacillati</taxon>
        <taxon>Actinomycetota</taxon>
        <taxon>Actinomycetes</taxon>
        <taxon>Catenulisporales</taxon>
        <taxon>Actinospicaceae</taxon>
        <taxon>Actinospica</taxon>
    </lineage>
</organism>
<dbReference type="AlphaFoldDB" id="A0A941EMY1"/>
<evidence type="ECO:0000256" key="1">
    <source>
        <dbReference type="ARBA" id="ARBA00023015"/>
    </source>
</evidence>
<dbReference type="SUPFAM" id="SSF46689">
    <property type="entry name" value="Homeodomain-like"/>
    <property type="match status" value="2"/>
</dbReference>
<proteinExistence type="predicted"/>
<dbReference type="InterPro" id="IPR050204">
    <property type="entry name" value="AraC_XylS_family_regulators"/>
</dbReference>
<evidence type="ECO:0000313" key="5">
    <source>
        <dbReference type="EMBL" id="MBR7831984.1"/>
    </source>
</evidence>
<sequence>MVNPVERAIETMWEHYHEPISLADLAAAANLSRFYFARVFRASTGTSPGRFLAAIRLSRAKQLLLESSLSITAISYRIGYNSVGTFTSRFTASVGMSPTRYRWRSRSHAGIGPLTAAAPPQGAGRRRNRVVGTVCLPPCETPVRVYVAAFDGAVAEGLPSSCDILDGERTQFELSALPDGEWFIRAAAVGLRGPVAGPWRRQPLFVDGQQIAAGPDARVIQLALDLHPTGVLDLPILTALPELDCRHPPSLIEATG</sequence>
<name>A0A941EMY1_9ACTN</name>
<dbReference type="PROSITE" id="PS00041">
    <property type="entry name" value="HTH_ARAC_FAMILY_1"/>
    <property type="match status" value="1"/>
</dbReference>
<dbReference type="PANTHER" id="PTHR46796">
    <property type="entry name" value="HTH-TYPE TRANSCRIPTIONAL ACTIVATOR RHAS-RELATED"/>
    <property type="match status" value="1"/>
</dbReference>
<dbReference type="RefSeq" id="WP_212526520.1">
    <property type="nucleotide sequence ID" value="NZ_JAGSOG010000004.1"/>
</dbReference>
<accession>A0A941EMY1</accession>
<keyword evidence="1" id="KW-0805">Transcription regulation</keyword>
<reference evidence="5" key="1">
    <citation type="submission" date="2021-04" db="EMBL/GenBank/DDBJ databases">
        <title>Genome based classification of Actinospica acidithermotolerans sp. nov., an actinobacterium isolated from an Indonesian hot spring.</title>
        <authorList>
            <person name="Kusuma A.B."/>
            <person name="Putra K.E."/>
            <person name="Nafisah S."/>
            <person name="Loh J."/>
            <person name="Nouioui I."/>
            <person name="Goodfellow M."/>
        </authorList>
    </citation>
    <scope>NUCLEOTIDE SEQUENCE</scope>
    <source>
        <strain evidence="5">CSCA 57</strain>
    </source>
</reference>
<dbReference type="Proteomes" id="UP000675781">
    <property type="component" value="Unassembled WGS sequence"/>
</dbReference>
<evidence type="ECO:0000259" key="4">
    <source>
        <dbReference type="PROSITE" id="PS01124"/>
    </source>
</evidence>
<dbReference type="GO" id="GO:0043565">
    <property type="term" value="F:sequence-specific DNA binding"/>
    <property type="evidence" value="ECO:0007669"/>
    <property type="project" value="InterPro"/>
</dbReference>
<protein>
    <submittedName>
        <fullName evidence="5">Helix-turn-helix transcriptional regulator</fullName>
    </submittedName>
</protein>
<dbReference type="InterPro" id="IPR009057">
    <property type="entry name" value="Homeodomain-like_sf"/>
</dbReference>
<keyword evidence="2" id="KW-0238">DNA-binding</keyword>
<dbReference type="PROSITE" id="PS01124">
    <property type="entry name" value="HTH_ARAC_FAMILY_2"/>
    <property type="match status" value="1"/>
</dbReference>
<gene>
    <name evidence="5" type="ORF">KDL01_01850</name>
</gene>
<dbReference type="InterPro" id="IPR018062">
    <property type="entry name" value="HTH_AraC-typ_CS"/>
</dbReference>
<dbReference type="Pfam" id="PF12833">
    <property type="entry name" value="HTH_18"/>
    <property type="match status" value="1"/>
</dbReference>
<dbReference type="InterPro" id="IPR018060">
    <property type="entry name" value="HTH_AraC"/>
</dbReference>
<dbReference type="EMBL" id="JAGSOG010000004">
    <property type="protein sequence ID" value="MBR7831984.1"/>
    <property type="molecule type" value="Genomic_DNA"/>
</dbReference>
<keyword evidence="6" id="KW-1185">Reference proteome</keyword>